<comment type="caution">
    <text evidence="2">The sequence shown here is derived from an EMBL/GenBank/DDBJ whole genome shotgun (WGS) entry which is preliminary data.</text>
</comment>
<evidence type="ECO:0000313" key="2">
    <source>
        <dbReference type="EMBL" id="KAK9166768.1"/>
    </source>
</evidence>
<proteinExistence type="predicted"/>
<evidence type="ECO:0000256" key="1">
    <source>
        <dbReference type="SAM" id="MobiDB-lite"/>
    </source>
</evidence>
<dbReference type="Proteomes" id="UP001419268">
    <property type="component" value="Unassembled WGS sequence"/>
</dbReference>
<evidence type="ECO:0000313" key="3">
    <source>
        <dbReference type="Proteomes" id="UP001419268"/>
    </source>
</evidence>
<gene>
    <name evidence="2" type="ORF">Scep_001959</name>
</gene>
<accession>A0AAP0L956</accession>
<feature type="compositionally biased region" description="Low complexity" evidence="1">
    <location>
        <begin position="41"/>
        <end position="52"/>
    </location>
</feature>
<reference evidence="2 3" key="1">
    <citation type="submission" date="2024-01" db="EMBL/GenBank/DDBJ databases">
        <title>Genome assemblies of Stephania.</title>
        <authorList>
            <person name="Yang L."/>
        </authorList>
    </citation>
    <scope>NUCLEOTIDE SEQUENCE [LARGE SCALE GENOMIC DNA]</scope>
    <source>
        <strain evidence="2">JXDWG</strain>
        <tissue evidence="2">Leaf</tissue>
    </source>
</reference>
<sequence length="91" mass="10047">MHKQPSNCLEIHIFIGFDETQWPLPRNTAAELLSISATKDASTSPQASSAATDLPRRNHHNLASTPVRLPLHVLIILESRLVLVSINHNHG</sequence>
<feature type="region of interest" description="Disordered" evidence="1">
    <location>
        <begin position="37"/>
        <end position="60"/>
    </location>
</feature>
<organism evidence="2 3">
    <name type="scientific">Stephania cephalantha</name>
    <dbReference type="NCBI Taxonomy" id="152367"/>
    <lineage>
        <taxon>Eukaryota</taxon>
        <taxon>Viridiplantae</taxon>
        <taxon>Streptophyta</taxon>
        <taxon>Embryophyta</taxon>
        <taxon>Tracheophyta</taxon>
        <taxon>Spermatophyta</taxon>
        <taxon>Magnoliopsida</taxon>
        <taxon>Ranunculales</taxon>
        <taxon>Menispermaceae</taxon>
        <taxon>Menispermoideae</taxon>
        <taxon>Cissampelideae</taxon>
        <taxon>Stephania</taxon>
    </lineage>
</organism>
<dbReference type="AlphaFoldDB" id="A0AAP0L956"/>
<name>A0AAP0L956_9MAGN</name>
<dbReference type="EMBL" id="JBBNAG010000001">
    <property type="protein sequence ID" value="KAK9166768.1"/>
    <property type="molecule type" value="Genomic_DNA"/>
</dbReference>
<keyword evidence="3" id="KW-1185">Reference proteome</keyword>
<protein>
    <submittedName>
        <fullName evidence="2">Uncharacterized protein</fullName>
    </submittedName>
</protein>